<keyword evidence="5 8" id="KW-1133">Transmembrane helix</keyword>
<reference evidence="12 13" key="1">
    <citation type="submission" date="2021-06" db="EMBL/GenBank/DDBJ databases">
        <title>Caerostris extrusa draft genome.</title>
        <authorList>
            <person name="Kono N."/>
            <person name="Arakawa K."/>
        </authorList>
    </citation>
    <scope>NUCLEOTIDE SEQUENCE [LARGE SCALE GENOMIC DNA]</scope>
</reference>
<feature type="transmembrane region" description="Helical" evidence="8">
    <location>
        <begin position="459"/>
        <end position="477"/>
    </location>
</feature>
<evidence type="ECO:0000256" key="2">
    <source>
        <dbReference type="ARBA" id="ARBA00009671"/>
    </source>
</evidence>
<evidence type="ECO:0000256" key="8">
    <source>
        <dbReference type="RuleBase" id="RU280814"/>
    </source>
</evidence>
<comment type="caution">
    <text evidence="8">Lacks conserved residue(s) required for the propagation of feature annotation.</text>
</comment>
<evidence type="ECO:0000256" key="3">
    <source>
        <dbReference type="ARBA" id="ARBA00022475"/>
    </source>
</evidence>
<name>A0AAV4M3J3_CAEEX</name>
<evidence type="ECO:0000256" key="6">
    <source>
        <dbReference type="ARBA" id="ARBA00023136"/>
    </source>
</evidence>
<dbReference type="InterPro" id="IPR032394">
    <property type="entry name" value="Anoct_dimer"/>
</dbReference>
<evidence type="ECO:0000256" key="1">
    <source>
        <dbReference type="ARBA" id="ARBA00004651"/>
    </source>
</evidence>
<dbReference type="PANTHER" id="PTHR12308">
    <property type="entry name" value="ANOCTAMIN"/>
    <property type="match status" value="1"/>
</dbReference>
<dbReference type="Pfam" id="PF04547">
    <property type="entry name" value="Anoctamin"/>
    <property type="match status" value="1"/>
</dbReference>
<dbReference type="GO" id="GO:0005886">
    <property type="term" value="C:plasma membrane"/>
    <property type="evidence" value="ECO:0007669"/>
    <property type="project" value="UniProtKB-SubCell"/>
</dbReference>
<comment type="caution">
    <text evidence="12">The sequence shown here is derived from an EMBL/GenBank/DDBJ whole genome shotgun (WGS) entry which is preliminary data.</text>
</comment>
<evidence type="ECO:0000256" key="4">
    <source>
        <dbReference type="ARBA" id="ARBA00022692"/>
    </source>
</evidence>
<dbReference type="AlphaFoldDB" id="A0AAV4M3J3"/>
<protein>
    <recommendedName>
        <fullName evidence="8">Anoctamin</fullName>
    </recommendedName>
</protein>
<keyword evidence="3" id="KW-1003">Cell membrane</keyword>
<keyword evidence="13" id="KW-1185">Reference proteome</keyword>
<dbReference type="InterPro" id="IPR049452">
    <property type="entry name" value="Anoctamin_TM"/>
</dbReference>
<comment type="subcellular location">
    <subcellularLocation>
        <location evidence="1">Cell membrane</location>
        <topology evidence="1">Multi-pass membrane protein</topology>
    </subcellularLocation>
    <subcellularLocation>
        <location evidence="8">Membrane</location>
        <topology evidence="8">Multi-pass membrane protein</topology>
    </subcellularLocation>
</comment>
<evidence type="ECO:0000313" key="13">
    <source>
        <dbReference type="Proteomes" id="UP001054945"/>
    </source>
</evidence>
<keyword evidence="7" id="KW-0325">Glycoprotein</keyword>
<dbReference type="PANTHER" id="PTHR12308:SF83">
    <property type="entry name" value="ANOCTAMIN"/>
    <property type="match status" value="1"/>
</dbReference>
<evidence type="ECO:0000256" key="7">
    <source>
        <dbReference type="ARBA" id="ARBA00023180"/>
    </source>
</evidence>
<evidence type="ECO:0000313" key="12">
    <source>
        <dbReference type="EMBL" id="GIX67021.1"/>
    </source>
</evidence>
<dbReference type="EMBL" id="BPLR01019366">
    <property type="protein sequence ID" value="GIX67021.1"/>
    <property type="molecule type" value="Genomic_DNA"/>
</dbReference>
<sequence>MDGDNENPDDDDLGLKPENSGYWLKKKTSEASVYHSAENIAVEIEEGDSKSTTKLYPKLSEELREIHTPNRESLELSNSIMNESPSKVDTLVLRSAGKYSKPHECISLDNLHPKRSDALDSASLLTIESAVLFDDRDRRIDFILVYNVDSSEIHENYTSARTIFESNLKEEGLELEHVYQAEVGLVFVKIHAPWEVLSRYGEILKFKMPMKESLFELPERSSSNVPDFDFSKYYFRNLFSRMTGLAQSVSDLMHPECYKLRFKDCRFSTVYSRDKEYLFDIPRRKEDFFTPAQRSRIVQFILKRKSFTENHTDVFGFGKNKKKLLADGVYSAAYPLHEGDINDESPTNPRWFLLKNWASYSCLFKKQPLDEIKHYFGVKIGLYFAWLGFYTSMLIPASIVGLLCFIYGCLTMYNNVPSNEICNSKIVMCPKCDKECHYWMLSESCQAAKGTYLVDNAGTVFFAIFMSLWGAIFLEMWKRYSADITHRWDLTGFDTSEEHPRPEYLARLANERKKKLNFITRMYEPYVPFWRKRLPYSIMSTSIVLYWLQLLLQLLLVSSCIDFCKCSLAFNFILYMATYLTELELHRTQTEFDDSLTLKMLVGHPGSYNLLFGLRERRVCELVVVSWSWLYNLQLLWLENKL</sequence>
<feature type="transmembrane region" description="Helical" evidence="8">
    <location>
        <begin position="383"/>
        <end position="408"/>
    </location>
</feature>
<gene>
    <name evidence="12" type="primary">ANO1</name>
    <name evidence="12" type="ORF">CEXT_198571</name>
</gene>
<keyword evidence="6 8" id="KW-0472">Membrane</keyword>
<evidence type="ECO:0000256" key="9">
    <source>
        <dbReference type="SAM" id="MobiDB-lite"/>
    </source>
</evidence>
<feature type="domain" description="Anoctamin transmembrane" evidence="10">
    <location>
        <begin position="372"/>
        <end position="602"/>
    </location>
</feature>
<proteinExistence type="inferred from homology"/>
<organism evidence="12 13">
    <name type="scientific">Caerostris extrusa</name>
    <name type="common">Bark spider</name>
    <name type="synonym">Caerostris bankana</name>
    <dbReference type="NCBI Taxonomy" id="172846"/>
    <lineage>
        <taxon>Eukaryota</taxon>
        <taxon>Metazoa</taxon>
        <taxon>Ecdysozoa</taxon>
        <taxon>Arthropoda</taxon>
        <taxon>Chelicerata</taxon>
        <taxon>Arachnida</taxon>
        <taxon>Araneae</taxon>
        <taxon>Araneomorphae</taxon>
        <taxon>Entelegynae</taxon>
        <taxon>Araneoidea</taxon>
        <taxon>Araneidae</taxon>
        <taxon>Caerostris</taxon>
    </lineage>
</organism>
<comment type="similarity">
    <text evidence="2 8">Belongs to the anoctamin family.</text>
</comment>
<feature type="domain" description="Anoctamin dimerisation" evidence="11">
    <location>
        <begin position="133"/>
        <end position="369"/>
    </location>
</feature>
<dbReference type="GO" id="GO:0046983">
    <property type="term" value="F:protein dimerization activity"/>
    <property type="evidence" value="ECO:0007669"/>
    <property type="project" value="InterPro"/>
</dbReference>
<dbReference type="Proteomes" id="UP001054945">
    <property type="component" value="Unassembled WGS sequence"/>
</dbReference>
<keyword evidence="4 8" id="KW-0812">Transmembrane</keyword>
<dbReference type="Pfam" id="PF16178">
    <property type="entry name" value="Anoct_dimer"/>
    <property type="match status" value="1"/>
</dbReference>
<dbReference type="InterPro" id="IPR007632">
    <property type="entry name" value="Anoctamin"/>
</dbReference>
<evidence type="ECO:0000259" key="10">
    <source>
        <dbReference type="Pfam" id="PF04547"/>
    </source>
</evidence>
<accession>A0AAV4M3J3</accession>
<feature type="transmembrane region" description="Helical" evidence="8">
    <location>
        <begin position="536"/>
        <end position="556"/>
    </location>
</feature>
<evidence type="ECO:0000256" key="5">
    <source>
        <dbReference type="ARBA" id="ARBA00022989"/>
    </source>
</evidence>
<feature type="compositionally biased region" description="Acidic residues" evidence="9">
    <location>
        <begin position="1"/>
        <end position="12"/>
    </location>
</feature>
<evidence type="ECO:0000259" key="11">
    <source>
        <dbReference type="Pfam" id="PF16178"/>
    </source>
</evidence>
<feature type="region of interest" description="Disordered" evidence="9">
    <location>
        <begin position="1"/>
        <end position="20"/>
    </location>
</feature>
<dbReference type="GO" id="GO:0005254">
    <property type="term" value="F:chloride channel activity"/>
    <property type="evidence" value="ECO:0007669"/>
    <property type="project" value="TreeGrafter"/>
</dbReference>